<dbReference type="Pfam" id="PF01882">
    <property type="entry name" value="DUF58"/>
    <property type="match status" value="1"/>
</dbReference>
<dbReference type="RefSeq" id="WP_213359699.1">
    <property type="nucleotide sequence ID" value="NZ_BSFM01000017.1"/>
</dbReference>
<proteinExistence type="predicted"/>
<evidence type="ECO:0000313" key="2">
    <source>
        <dbReference type="EMBL" id="GLK85873.1"/>
    </source>
</evidence>
<reference evidence="2" key="1">
    <citation type="journal article" date="2014" name="Int. J. Syst. Evol. Microbiol.">
        <title>Complete genome sequence of Corynebacterium casei LMG S-19264T (=DSM 44701T), isolated from a smear-ripened cheese.</title>
        <authorList>
            <consortium name="US DOE Joint Genome Institute (JGI-PGF)"/>
            <person name="Walter F."/>
            <person name="Albersmeier A."/>
            <person name="Kalinowski J."/>
            <person name="Ruckert C."/>
        </authorList>
    </citation>
    <scope>NUCLEOTIDE SEQUENCE</scope>
    <source>
        <strain evidence="2">VKM B-2789</strain>
    </source>
</reference>
<sequence length="340" mass="37352">MAGNAHPDARAQDVRAQDVRAQDARAYVTLDDLLRLRHRAKGFSFLPKQPVHSLLAGRHASRLRGRGLEFEELRHYYEGDDVRAIDWRATARLGEPQLRVYTEERDRPVLLLVDQRLGMFFGSRLAMKSVVAAEAAALAAWRVTSLGDRIGGIVFSENGMDEIRPRARQAAIGPLFDAIVRRNGELRAEDPRPSDPSLLNAALAKVPQLLPHDGLLTLITDAAGADAETVRLVTRITAHNDVLTVFVFDPLEAELPDVGRAVVADAGSQIEIDSAGSSLRRSFAAGFLQRREAVEGFSRQRAIPVLPLSTGRDTADQFRELLGRRLARSLTAGHQASAVR</sequence>
<organism evidence="2 3">
    <name type="scientific">Ancylobacter defluvii</name>
    <dbReference type="NCBI Taxonomy" id="1282440"/>
    <lineage>
        <taxon>Bacteria</taxon>
        <taxon>Pseudomonadati</taxon>
        <taxon>Pseudomonadota</taxon>
        <taxon>Alphaproteobacteria</taxon>
        <taxon>Hyphomicrobiales</taxon>
        <taxon>Xanthobacteraceae</taxon>
        <taxon>Ancylobacter</taxon>
    </lineage>
</organism>
<dbReference type="InterPro" id="IPR002881">
    <property type="entry name" value="DUF58"/>
</dbReference>
<reference evidence="2" key="2">
    <citation type="submission" date="2023-01" db="EMBL/GenBank/DDBJ databases">
        <authorList>
            <person name="Sun Q."/>
            <person name="Evtushenko L."/>
        </authorList>
    </citation>
    <scope>NUCLEOTIDE SEQUENCE</scope>
    <source>
        <strain evidence="2">VKM B-2789</strain>
    </source>
</reference>
<dbReference type="AlphaFoldDB" id="A0A9W6NCJ1"/>
<dbReference type="PANTHER" id="PTHR33608:SF12">
    <property type="entry name" value="DUF58 DOMAIN-CONTAINING PROTEIN"/>
    <property type="match status" value="1"/>
</dbReference>
<dbReference type="EMBL" id="BSFM01000017">
    <property type="protein sequence ID" value="GLK85873.1"/>
    <property type="molecule type" value="Genomic_DNA"/>
</dbReference>
<protein>
    <recommendedName>
        <fullName evidence="1">DUF58 domain-containing protein</fullName>
    </recommendedName>
</protein>
<feature type="domain" description="DUF58" evidence="1">
    <location>
        <begin position="72"/>
        <end position="291"/>
    </location>
</feature>
<accession>A0A9W6NCJ1</accession>
<evidence type="ECO:0000259" key="1">
    <source>
        <dbReference type="Pfam" id="PF01882"/>
    </source>
</evidence>
<name>A0A9W6NCJ1_9HYPH</name>
<evidence type="ECO:0000313" key="3">
    <source>
        <dbReference type="Proteomes" id="UP001143330"/>
    </source>
</evidence>
<dbReference type="Proteomes" id="UP001143330">
    <property type="component" value="Unassembled WGS sequence"/>
</dbReference>
<keyword evidence="3" id="KW-1185">Reference proteome</keyword>
<gene>
    <name evidence="2" type="ORF">GCM10017653_39430</name>
</gene>
<dbReference type="PANTHER" id="PTHR33608">
    <property type="entry name" value="BLL2464 PROTEIN"/>
    <property type="match status" value="1"/>
</dbReference>
<comment type="caution">
    <text evidence="2">The sequence shown here is derived from an EMBL/GenBank/DDBJ whole genome shotgun (WGS) entry which is preliminary data.</text>
</comment>